<evidence type="ECO:0000256" key="5">
    <source>
        <dbReference type="ARBA" id="ARBA00022723"/>
    </source>
</evidence>
<feature type="domain" description="RING-type" evidence="15">
    <location>
        <begin position="144"/>
        <end position="187"/>
    </location>
</feature>
<comment type="subcellular location">
    <subcellularLocation>
        <location evidence="1">Membrane</location>
        <topology evidence="1">Single-pass membrane protein</topology>
    </subcellularLocation>
</comment>
<feature type="compositionally biased region" description="Acidic residues" evidence="13">
    <location>
        <begin position="85"/>
        <end position="97"/>
    </location>
</feature>
<keyword evidence="6 12" id="KW-0863">Zinc-finger</keyword>
<evidence type="ECO:0000256" key="3">
    <source>
        <dbReference type="ARBA" id="ARBA00022679"/>
    </source>
</evidence>
<evidence type="ECO:0000256" key="10">
    <source>
        <dbReference type="ARBA" id="ARBA00023136"/>
    </source>
</evidence>
<keyword evidence="5" id="KW-0479">Metal-binding</keyword>
<keyword evidence="3" id="KW-0808">Transferase</keyword>
<evidence type="ECO:0000259" key="15">
    <source>
        <dbReference type="PROSITE" id="PS50089"/>
    </source>
</evidence>
<evidence type="ECO:0000256" key="7">
    <source>
        <dbReference type="ARBA" id="ARBA00022786"/>
    </source>
</evidence>
<dbReference type="SMART" id="SM00184">
    <property type="entry name" value="RING"/>
    <property type="match status" value="1"/>
</dbReference>
<reference evidence="16" key="1">
    <citation type="submission" date="2015-03" db="EMBL/GenBank/DDBJ databases">
        <title>A transcriptome of Araucaria cunninghamii, an australian fine timber species.</title>
        <authorList>
            <person name="Jing Yi C.J.Y."/>
            <person name="Yin San L.Y.S."/>
            <person name="Abdul Karim S.S."/>
            <person name="Wan Azmi N.N."/>
            <person name="Hercus R.R."/>
            <person name="Croft L.L."/>
        </authorList>
    </citation>
    <scope>NUCLEOTIDE SEQUENCE</scope>
    <source>
        <strain evidence="16">MI0301</strain>
        <tissue evidence="16">Leaf</tissue>
    </source>
</reference>
<evidence type="ECO:0000256" key="9">
    <source>
        <dbReference type="ARBA" id="ARBA00022989"/>
    </source>
</evidence>
<dbReference type="SUPFAM" id="SSF57850">
    <property type="entry name" value="RING/U-box"/>
    <property type="match status" value="1"/>
</dbReference>
<comment type="pathway">
    <text evidence="2">Protein modification; protein ubiquitination.</text>
</comment>
<evidence type="ECO:0000256" key="14">
    <source>
        <dbReference type="SAM" id="Phobius"/>
    </source>
</evidence>
<dbReference type="Gene3D" id="3.30.40.10">
    <property type="entry name" value="Zinc/RING finger domain, C3HC4 (zinc finger)"/>
    <property type="match status" value="1"/>
</dbReference>
<keyword evidence="9 14" id="KW-1133">Transmembrane helix</keyword>
<dbReference type="PANTHER" id="PTHR45768:SF61">
    <property type="entry name" value="RING-H2 FINGER PROTEIN ATL18"/>
    <property type="match status" value="1"/>
</dbReference>
<dbReference type="AlphaFoldDB" id="A0A0D6R7V2"/>
<feature type="transmembrane region" description="Helical" evidence="14">
    <location>
        <begin position="15"/>
        <end position="38"/>
    </location>
</feature>
<name>A0A0D6R7V2_ARACU</name>
<dbReference type="PANTHER" id="PTHR45768">
    <property type="entry name" value="E3 UBIQUITIN-PROTEIN LIGASE RNF13-LIKE"/>
    <property type="match status" value="1"/>
</dbReference>
<evidence type="ECO:0000256" key="1">
    <source>
        <dbReference type="ARBA" id="ARBA00004167"/>
    </source>
</evidence>
<organism evidence="16">
    <name type="scientific">Araucaria cunninghamii</name>
    <name type="common">Hoop pine</name>
    <name type="synonym">Moreton Bay pine</name>
    <dbReference type="NCBI Taxonomy" id="56994"/>
    <lineage>
        <taxon>Eukaryota</taxon>
        <taxon>Viridiplantae</taxon>
        <taxon>Streptophyta</taxon>
        <taxon>Embryophyta</taxon>
        <taxon>Tracheophyta</taxon>
        <taxon>Spermatophyta</taxon>
        <taxon>Pinopsida</taxon>
        <taxon>Pinidae</taxon>
        <taxon>Conifers II</taxon>
        <taxon>Araucariales</taxon>
        <taxon>Araucariaceae</taxon>
        <taxon>Araucaria</taxon>
    </lineage>
</organism>
<keyword evidence="8" id="KW-0862">Zinc</keyword>
<evidence type="ECO:0000256" key="8">
    <source>
        <dbReference type="ARBA" id="ARBA00022833"/>
    </source>
</evidence>
<protein>
    <recommendedName>
        <fullName evidence="15">RING-type domain-containing protein</fullName>
    </recommendedName>
</protein>
<dbReference type="GO" id="GO:0016020">
    <property type="term" value="C:membrane"/>
    <property type="evidence" value="ECO:0007669"/>
    <property type="project" value="UniProtKB-SubCell"/>
</dbReference>
<evidence type="ECO:0000256" key="6">
    <source>
        <dbReference type="ARBA" id="ARBA00022771"/>
    </source>
</evidence>
<evidence type="ECO:0000256" key="4">
    <source>
        <dbReference type="ARBA" id="ARBA00022692"/>
    </source>
</evidence>
<evidence type="ECO:0000256" key="12">
    <source>
        <dbReference type="PROSITE-ProRule" id="PRU00175"/>
    </source>
</evidence>
<sequence length="218" mass="23810">MSFSLHSFERTLWEVFLALVMLCGGMAMVVLVYMWLAWYSSLHAMRERDINGNDASKAAARAGLSKSDIEKFPTFVCSSAPPTSADEEEKEEEEEDEEKRGSNELNGSEPQIPNSSANGNGKKKGKKSKESGSDEFYINGESECTVCLEQFKDGDRCVQLPACRHCCFHAQCADQWLSKNPICPLCRASALPSDAASAVKDESNGVPLEGAVAVEIPD</sequence>
<feature type="region of interest" description="Disordered" evidence="13">
    <location>
        <begin position="74"/>
        <end position="134"/>
    </location>
</feature>
<keyword evidence="4 14" id="KW-0812">Transmembrane</keyword>
<dbReference type="GO" id="GO:0008270">
    <property type="term" value="F:zinc ion binding"/>
    <property type="evidence" value="ECO:0007669"/>
    <property type="project" value="UniProtKB-KW"/>
</dbReference>
<evidence type="ECO:0000256" key="11">
    <source>
        <dbReference type="ARBA" id="ARBA00024209"/>
    </source>
</evidence>
<comment type="similarity">
    <text evidence="11">Belongs to the RING-type zinc finger family. ATL subfamily.</text>
</comment>
<dbReference type="InterPro" id="IPR001841">
    <property type="entry name" value="Znf_RING"/>
</dbReference>
<dbReference type="Pfam" id="PF13639">
    <property type="entry name" value="zf-RING_2"/>
    <property type="match status" value="1"/>
</dbReference>
<dbReference type="EMBL" id="GCKF01025891">
    <property type="protein sequence ID" value="JAG98403.1"/>
    <property type="molecule type" value="Transcribed_RNA"/>
</dbReference>
<evidence type="ECO:0000313" key="16">
    <source>
        <dbReference type="EMBL" id="JAG98403.1"/>
    </source>
</evidence>
<dbReference type="InterPro" id="IPR013083">
    <property type="entry name" value="Znf_RING/FYVE/PHD"/>
</dbReference>
<evidence type="ECO:0000256" key="13">
    <source>
        <dbReference type="SAM" id="MobiDB-lite"/>
    </source>
</evidence>
<evidence type="ECO:0000256" key="2">
    <source>
        <dbReference type="ARBA" id="ARBA00004906"/>
    </source>
</evidence>
<feature type="compositionally biased region" description="Polar residues" evidence="13">
    <location>
        <begin position="103"/>
        <end position="113"/>
    </location>
</feature>
<dbReference type="PROSITE" id="PS50089">
    <property type="entry name" value="ZF_RING_2"/>
    <property type="match status" value="1"/>
</dbReference>
<accession>A0A0D6R7V2</accession>
<keyword evidence="10 14" id="KW-0472">Membrane</keyword>
<keyword evidence="7" id="KW-0833">Ubl conjugation pathway</keyword>
<dbReference type="GO" id="GO:0016740">
    <property type="term" value="F:transferase activity"/>
    <property type="evidence" value="ECO:0007669"/>
    <property type="project" value="UniProtKB-KW"/>
</dbReference>
<proteinExistence type="inferred from homology"/>